<dbReference type="PANTHER" id="PTHR11091">
    <property type="entry name" value="OXIDOREDUCTASE-RELATED"/>
    <property type="match status" value="1"/>
</dbReference>
<comment type="similarity">
    <text evidence="1">Belongs to the LDH2/MDH2 oxidoreductase family.</text>
</comment>
<name>A0A942E3X4_9HYPH</name>
<dbReference type="InterPro" id="IPR043143">
    <property type="entry name" value="Mal/L-sulf/L-lact_DH-like_NADP"/>
</dbReference>
<gene>
    <name evidence="3" type="ORF">KD146_00165</name>
</gene>
<dbReference type="InterPro" id="IPR043144">
    <property type="entry name" value="Mal/L-sulf/L-lact_DH-like_ah"/>
</dbReference>
<dbReference type="AlphaFoldDB" id="A0A942E3X4"/>
<sequence>MTLVSVQDCRRAAQVALEGAGVDVEAAQLQTDLLLDAELRGVPSHGFLRLQRIIERIGNGVADARTRGSHHWRSDSFLSVDGQQGLGPVVAQHAAEVAGARARQTGIAVAAINHNNHIGMLAWYAEAIAEAGLVAIILTTSEALVHPFGGSVAQLGTNPIAIGVPTEAGPFVIDLATSLVSMGEIHDHAHRGAKLPEGWALDAEGQPTTDPNAAKHGAIAPFGAAKGYALGLGFELLVTALTGAALGRAVTGTLDAERPSNKGDVFIVIDPLSGQGAALSAYLETVRKTRPMPGFDAVIIPGERGRARKAARLSAGIELADNVWANMQKLRDAALAEKEAP</sequence>
<evidence type="ECO:0000256" key="2">
    <source>
        <dbReference type="ARBA" id="ARBA00023002"/>
    </source>
</evidence>
<reference evidence="3" key="1">
    <citation type="submission" date="2021-04" db="EMBL/GenBank/DDBJ databases">
        <title>Devosia litorisediminis sp. nov., isolated from a sand dune.</title>
        <authorList>
            <person name="Park S."/>
            <person name="Yoon J.-H."/>
        </authorList>
    </citation>
    <scope>NUCLEOTIDE SEQUENCE</scope>
    <source>
        <strain evidence="3">BSSL-BM10</strain>
    </source>
</reference>
<dbReference type="GO" id="GO:0016491">
    <property type="term" value="F:oxidoreductase activity"/>
    <property type="evidence" value="ECO:0007669"/>
    <property type="project" value="UniProtKB-KW"/>
</dbReference>
<organism evidence="3 4">
    <name type="scientific">Devosia litorisediminis</name>
    <dbReference type="NCBI Taxonomy" id="2829817"/>
    <lineage>
        <taxon>Bacteria</taxon>
        <taxon>Pseudomonadati</taxon>
        <taxon>Pseudomonadota</taxon>
        <taxon>Alphaproteobacteria</taxon>
        <taxon>Hyphomicrobiales</taxon>
        <taxon>Devosiaceae</taxon>
        <taxon>Devosia</taxon>
    </lineage>
</organism>
<comment type="caution">
    <text evidence="3">The sequence shown here is derived from an EMBL/GenBank/DDBJ whole genome shotgun (WGS) entry which is preliminary data.</text>
</comment>
<evidence type="ECO:0000313" key="4">
    <source>
        <dbReference type="Proteomes" id="UP000678281"/>
    </source>
</evidence>
<keyword evidence="2" id="KW-0560">Oxidoreductase</keyword>
<dbReference type="SUPFAM" id="SSF89733">
    <property type="entry name" value="L-sulfolactate dehydrogenase-like"/>
    <property type="match status" value="1"/>
</dbReference>
<dbReference type="Proteomes" id="UP000678281">
    <property type="component" value="Unassembled WGS sequence"/>
</dbReference>
<dbReference type="EMBL" id="JAGXTP010000001">
    <property type="protein sequence ID" value="MBS3847097.1"/>
    <property type="molecule type" value="Genomic_DNA"/>
</dbReference>
<accession>A0A942E3X4</accession>
<dbReference type="InterPro" id="IPR003767">
    <property type="entry name" value="Malate/L-lactate_DH-like"/>
</dbReference>
<keyword evidence="4" id="KW-1185">Reference proteome</keyword>
<dbReference type="Gene3D" id="3.30.60.50">
    <property type="entry name" value="Hypothetical oxidoreductase yiak, domain 3"/>
    <property type="match status" value="1"/>
</dbReference>
<proteinExistence type="inferred from homology"/>
<dbReference type="Gene3D" id="1.10.1530.10">
    <property type="match status" value="1"/>
</dbReference>
<dbReference type="Pfam" id="PF02615">
    <property type="entry name" value="Ldh_2"/>
    <property type="match status" value="1"/>
</dbReference>
<dbReference type="RefSeq" id="WP_212656753.1">
    <property type="nucleotide sequence ID" value="NZ_JAGXTP010000001.1"/>
</dbReference>
<evidence type="ECO:0000256" key="1">
    <source>
        <dbReference type="ARBA" id="ARBA00006056"/>
    </source>
</evidence>
<evidence type="ECO:0000313" key="3">
    <source>
        <dbReference type="EMBL" id="MBS3847097.1"/>
    </source>
</evidence>
<dbReference type="InterPro" id="IPR036111">
    <property type="entry name" value="Mal/L-sulfo/L-lacto_DH-like_sf"/>
</dbReference>
<protein>
    <submittedName>
        <fullName evidence="3">Ldh family oxidoreductase</fullName>
    </submittedName>
</protein>
<dbReference type="Gene3D" id="3.30.1370.60">
    <property type="entry name" value="Hypothetical oxidoreductase yiak, domain 2"/>
    <property type="match status" value="1"/>
</dbReference>
<dbReference type="PANTHER" id="PTHR11091:SF0">
    <property type="entry name" value="MALATE DEHYDROGENASE"/>
    <property type="match status" value="1"/>
</dbReference>